<dbReference type="Pfam" id="PF09957">
    <property type="entry name" value="VapB_antitoxin"/>
    <property type="match status" value="1"/>
</dbReference>
<dbReference type="STRING" id="582672.SAMN05216360_104360"/>
<sequence>MGTTITLDDNLVEDARRFTGIPDTSDLMHEALRVLIQREVSRRINLLGGSAPTATAGPRRKLDA</sequence>
<dbReference type="EMBL" id="FNHS01000004">
    <property type="protein sequence ID" value="SDM95027.1"/>
    <property type="molecule type" value="Genomic_DNA"/>
</dbReference>
<accession>A0A1G9XEA8</accession>
<organism evidence="1 2">
    <name type="scientific">Methylobacterium phyllostachyos</name>
    <dbReference type="NCBI Taxonomy" id="582672"/>
    <lineage>
        <taxon>Bacteria</taxon>
        <taxon>Pseudomonadati</taxon>
        <taxon>Pseudomonadota</taxon>
        <taxon>Alphaproteobacteria</taxon>
        <taxon>Hyphomicrobiales</taxon>
        <taxon>Methylobacteriaceae</taxon>
        <taxon>Methylobacterium</taxon>
    </lineage>
</organism>
<dbReference type="AlphaFoldDB" id="A0A1G9XEA8"/>
<reference evidence="2" key="1">
    <citation type="submission" date="2016-10" db="EMBL/GenBank/DDBJ databases">
        <authorList>
            <person name="Varghese N."/>
            <person name="Submissions S."/>
        </authorList>
    </citation>
    <scope>NUCLEOTIDE SEQUENCE [LARGE SCALE GENOMIC DNA]</scope>
    <source>
        <strain evidence="2">BL47</strain>
    </source>
</reference>
<proteinExistence type="predicted"/>
<protein>
    <submittedName>
        <fullName evidence="1">Antitoxin of type II TA system, VapB</fullName>
    </submittedName>
</protein>
<gene>
    <name evidence="1" type="ORF">SAMN05216360_104360</name>
</gene>
<dbReference type="OrthoDB" id="9805830at2"/>
<evidence type="ECO:0000313" key="1">
    <source>
        <dbReference type="EMBL" id="SDM95027.1"/>
    </source>
</evidence>
<name>A0A1G9XEA8_9HYPH</name>
<evidence type="ECO:0000313" key="2">
    <source>
        <dbReference type="Proteomes" id="UP000198704"/>
    </source>
</evidence>
<keyword evidence="2" id="KW-1185">Reference proteome</keyword>
<dbReference type="RefSeq" id="WP_091715077.1">
    <property type="nucleotide sequence ID" value="NZ_FNHS01000004.1"/>
</dbReference>
<dbReference type="Proteomes" id="UP000198704">
    <property type="component" value="Unassembled WGS sequence"/>
</dbReference>
<dbReference type="InterPro" id="IPR019239">
    <property type="entry name" value="VapB_antitoxin"/>
</dbReference>